<keyword evidence="3 5" id="KW-1133">Transmembrane helix</keyword>
<feature type="compositionally biased region" description="Polar residues" evidence="6">
    <location>
        <begin position="1"/>
        <end position="10"/>
    </location>
</feature>
<keyword evidence="5" id="KW-0813">Transport</keyword>
<feature type="transmembrane region" description="Helical" evidence="5">
    <location>
        <begin position="39"/>
        <end position="64"/>
    </location>
</feature>
<dbReference type="PANTHER" id="PTHR30371">
    <property type="entry name" value="SEC-INDEPENDENT PROTEIN TRANSLOCASE PROTEIN TATC"/>
    <property type="match status" value="1"/>
</dbReference>
<name>A0ABS2T001_9BACI</name>
<dbReference type="InterPro" id="IPR002033">
    <property type="entry name" value="TatC"/>
</dbReference>
<dbReference type="Pfam" id="PF00902">
    <property type="entry name" value="TatC"/>
    <property type="match status" value="1"/>
</dbReference>
<keyword evidence="8" id="KW-1185">Reference proteome</keyword>
<evidence type="ECO:0000313" key="8">
    <source>
        <dbReference type="Proteomes" id="UP001179280"/>
    </source>
</evidence>
<comment type="caution">
    <text evidence="7">The sequence shown here is derived from an EMBL/GenBank/DDBJ whole genome shotgun (WGS) entry which is preliminary data.</text>
</comment>
<keyword evidence="4 5" id="KW-0472">Membrane</keyword>
<accession>A0ABS2T001</accession>
<feature type="transmembrane region" description="Helical" evidence="5">
    <location>
        <begin position="84"/>
        <end position="108"/>
    </location>
</feature>
<evidence type="ECO:0000256" key="1">
    <source>
        <dbReference type="ARBA" id="ARBA00004141"/>
    </source>
</evidence>
<feature type="transmembrane region" description="Helical" evidence="5">
    <location>
        <begin position="129"/>
        <end position="154"/>
    </location>
</feature>
<keyword evidence="2 5" id="KW-0812">Transmembrane</keyword>
<feature type="region of interest" description="Disordered" evidence="6">
    <location>
        <begin position="1"/>
        <end position="23"/>
    </location>
</feature>
<dbReference type="PRINTS" id="PR01840">
    <property type="entry name" value="TATCFAMILY"/>
</dbReference>
<evidence type="ECO:0000313" key="7">
    <source>
        <dbReference type="EMBL" id="MBM7841114.1"/>
    </source>
</evidence>
<dbReference type="Proteomes" id="UP001179280">
    <property type="component" value="Unassembled WGS sequence"/>
</dbReference>
<dbReference type="InterPro" id="IPR019820">
    <property type="entry name" value="Sec-indep_translocase_CS"/>
</dbReference>
<dbReference type="HAMAP" id="MF_00902">
    <property type="entry name" value="TatC"/>
    <property type="match status" value="1"/>
</dbReference>
<evidence type="ECO:0000256" key="3">
    <source>
        <dbReference type="ARBA" id="ARBA00022989"/>
    </source>
</evidence>
<keyword evidence="5" id="KW-0653">Protein transport</keyword>
<proteinExistence type="inferred from homology"/>
<dbReference type="PANTHER" id="PTHR30371:SF0">
    <property type="entry name" value="SEC-INDEPENDENT PROTEIN TRANSLOCASE PROTEIN TATC, CHLOROPLASTIC-RELATED"/>
    <property type="match status" value="1"/>
</dbReference>
<dbReference type="NCBIfam" id="TIGR00945">
    <property type="entry name" value="tatC"/>
    <property type="match status" value="1"/>
</dbReference>
<protein>
    <recommendedName>
        <fullName evidence="5">Sec-independent protein translocase protein TatC</fullName>
    </recommendedName>
</protein>
<comment type="similarity">
    <text evidence="5">Belongs to the TatC family.</text>
</comment>
<sequence length="269" mass="31049">MTMMTTNQQTSKKKKRNKRDRPLEDMSLMDHAEELRRRIFVVLAFFIAALIGGFFLAVPVISFLQQAPQAVDMPFHAFRLTDPLRVYVNFAMIMALILIIPVILYQLWSFISPGLKENEQKATLAYIPISFLLLLAGISFSYFILIPFVMSFMSDMATRLEISEMYGINEYFSFLFQLTIPFGFLFQLPVIVMFLTRLGIVTPAFLSKIRKYAYFVLLIIAGLITPPELMSHLLVTFPMLILYEISIAISRATYRKYNKTTLEKENKEG</sequence>
<comment type="subcellular location">
    <subcellularLocation>
        <location evidence="5">Cell membrane</location>
        <topology evidence="5">Multi-pass membrane protein</topology>
    </subcellularLocation>
    <subcellularLocation>
        <location evidence="1">Membrane</location>
        <topology evidence="1">Multi-pass membrane protein</topology>
    </subcellularLocation>
</comment>
<evidence type="ECO:0000256" key="2">
    <source>
        <dbReference type="ARBA" id="ARBA00022692"/>
    </source>
</evidence>
<comment type="caution">
    <text evidence="5">Lacks conserved residue(s) required for the propagation of feature annotation.</text>
</comment>
<dbReference type="PROSITE" id="PS01218">
    <property type="entry name" value="TATC"/>
    <property type="match status" value="1"/>
</dbReference>
<comment type="subunit">
    <text evidence="5">Forms a complex with TatA.</text>
</comment>
<evidence type="ECO:0000256" key="5">
    <source>
        <dbReference type="HAMAP-Rule" id="MF_00902"/>
    </source>
</evidence>
<gene>
    <name evidence="5" type="primary">tatC</name>
    <name evidence="7" type="ORF">JOC54_004414</name>
</gene>
<evidence type="ECO:0000256" key="6">
    <source>
        <dbReference type="SAM" id="MobiDB-lite"/>
    </source>
</evidence>
<evidence type="ECO:0000256" key="4">
    <source>
        <dbReference type="ARBA" id="ARBA00023136"/>
    </source>
</evidence>
<dbReference type="EMBL" id="JAFBCV010000022">
    <property type="protein sequence ID" value="MBM7841114.1"/>
    <property type="molecule type" value="Genomic_DNA"/>
</dbReference>
<keyword evidence="5" id="KW-1003">Cell membrane</keyword>
<reference evidence="7" key="1">
    <citation type="submission" date="2021-01" db="EMBL/GenBank/DDBJ databases">
        <title>Genomic Encyclopedia of Type Strains, Phase IV (KMG-IV): sequencing the most valuable type-strain genomes for metagenomic binning, comparative biology and taxonomic classification.</title>
        <authorList>
            <person name="Goeker M."/>
        </authorList>
    </citation>
    <scope>NUCLEOTIDE SEQUENCE</scope>
    <source>
        <strain evidence="7">DSM 21943</strain>
    </source>
</reference>
<keyword evidence="5" id="KW-0811">Translocation</keyword>
<feature type="transmembrane region" description="Helical" evidence="5">
    <location>
        <begin position="174"/>
        <end position="200"/>
    </location>
</feature>
<feature type="transmembrane region" description="Helical" evidence="5">
    <location>
        <begin position="212"/>
        <end position="229"/>
    </location>
</feature>
<organism evidence="7 8">
    <name type="scientific">Shouchella xiaoxiensis</name>
    <dbReference type="NCBI Taxonomy" id="766895"/>
    <lineage>
        <taxon>Bacteria</taxon>
        <taxon>Bacillati</taxon>
        <taxon>Bacillota</taxon>
        <taxon>Bacilli</taxon>
        <taxon>Bacillales</taxon>
        <taxon>Bacillaceae</taxon>
        <taxon>Shouchella</taxon>
    </lineage>
</organism>
<comment type="function">
    <text evidence="5">Part of the twin-arginine translocation (Tat) system that transports large folded proteins containing a characteristic twin-arginine motif in their signal peptide across membranes.</text>
</comment>